<gene>
    <name evidence="1" type="ORF">ABW06_22660</name>
</gene>
<dbReference type="Proteomes" id="UP000036196">
    <property type="component" value="Unassembled WGS sequence"/>
</dbReference>
<keyword evidence="2" id="KW-1185">Reference proteome</keyword>
<name>A0A0J5KU93_PLUGE</name>
<organism evidence="1 2">
    <name type="scientific">Pluralibacter gergoviae</name>
    <name type="common">Enterobacter gergoviae</name>
    <dbReference type="NCBI Taxonomy" id="61647"/>
    <lineage>
        <taxon>Bacteria</taxon>
        <taxon>Pseudomonadati</taxon>
        <taxon>Pseudomonadota</taxon>
        <taxon>Gammaproteobacteria</taxon>
        <taxon>Enterobacterales</taxon>
        <taxon>Enterobacteriaceae</taxon>
        <taxon>Pluralibacter</taxon>
    </lineage>
</organism>
<dbReference type="RefSeq" id="WP_048280687.1">
    <property type="nucleotide sequence ID" value="NZ_LDZF01000033.1"/>
</dbReference>
<proteinExistence type="predicted"/>
<dbReference type="PATRIC" id="fig|61647.15.peg.3436"/>
<dbReference type="EMBL" id="LDZF01000033">
    <property type="protein sequence ID" value="KMK11121.1"/>
    <property type="molecule type" value="Genomic_DNA"/>
</dbReference>
<reference evidence="1 2" key="1">
    <citation type="submission" date="2015-05" db="EMBL/GenBank/DDBJ databases">
        <title>Genome sequences of Pluralibacter gergoviae.</title>
        <authorList>
            <person name="Greninger A.L."/>
            <person name="Miller S."/>
        </authorList>
    </citation>
    <scope>NUCLEOTIDE SEQUENCE [LARGE SCALE GENOMIC DNA]</scope>
    <source>
        <strain evidence="1 2">JS81F13</strain>
    </source>
</reference>
<accession>A0A0J5KU93</accession>
<evidence type="ECO:0000313" key="1">
    <source>
        <dbReference type="EMBL" id="KMK11121.1"/>
    </source>
</evidence>
<comment type="caution">
    <text evidence="1">The sequence shown here is derived from an EMBL/GenBank/DDBJ whole genome shotgun (WGS) entry which is preliminary data.</text>
</comment>
<sequence length="135" mass="15260">MTELQQRIFDYVAANQPVTIASIVKSLSIYRSQYYRETEYLRESGKLTSMPGVGVFAGMSGLNAWLDNGGADLLSNWGKSNALARRNAETVVVKEDRDDSPKMFMPYRPKKNRVVPECLGSDFHRRVMMVYGRAS</sequence>
<evidence type="ECO:0000313" key="2">
    <source>
        <dbReference type="Proteomes" id="UP000036196"/>
    </source>
</evidence>
<protein>
    <submittedName>
        <fullName evidence="1">Uncharacterized protein</fullName>
    </submittedName>
</protein>
<dbReference type="AlphaFoldDB" id="A0A0J5KU93"/>